<organism evidence="3 4">
    <name type="scientific">Anopheles culicifacies</name>
    <dbReference type="NCBI Taxonomy" id="139723"/>
    <lineage>
        <taxon>Eukaryota</taxon>
        <taxon>Metazoa</taxon>
        <taxon>Ecdysozoa</taxon>
        <taxon>Arthropoda</taxon>
        <taxon>Hexapoda</taxon>
        <taxon>Insecta</taxon>
        <taxon>Pterygota</taxon>
        <taxon>Neoptera</taxon>
        <taxon>Endopterygota</taxon>
        <taxon>Diptera</taxon>
        <taxon>Nematocera</taxon>
        <taxon>Culicoidea</taxon>
        <taxon>Culicidae</taxon>
        <taxon>Anophelinae</taxon>
        <taxon>Anopheles</taxon>
        <taxon>culicifacies species complex</taxon>
    </lineage>
</organism>
<accession>A0A182MRG5</accession>
<feature type="domain" description="LEM" evidence="2">
    <location>
        <begin position="9"/>
        <end position="53"/>
    </location>
</feature>
<name>A0A182MRG5_9DIPT</name>
<dbReference type="AlphaFoldDB" id="A0A182MRG5"/>
<protein>
    <recommendedName>
        <fullName evidence="2">LEM domain-containing protein</fullName>
    </recommendedName>
</protein>
<dbReference type="PROSITE" id="PS50954">
    <property type="entry name" value="LEM"/>
    <property type="match status" value="1"/>
</dbReference>
<reference evidence="4" key="1">
    <citation type="submission" date="2013-09" db="EMBL/GenBank/DDBJ databases">
        <title>The Genome Sequence of Anopheles culicifacies species A.</title>
        <authorList>
            <consortium name="The Broad Institute Genomics Platform"/>
            <person name="Neafsey D.E."/>
            <person name="Besansky N."/>
            <person name="Howell P."/>
            <person name="Walton C."/>
            <person name="Young S.K."/>
            <person name="Zeng Q."/>
            <person name="Gargeya S."/>
            <person name="Fitzgerald M."/>
            <person name="Haas B."/>
            <person name="Abouelleil A."/>
            <person name="Allen A.W."/>
            <person name="Alvarado L."/>
            <person name="Arachchi H.M."/>
            <person name="Berlin A.M."/>
            <person name="Chapman S.B."/>
            <person name="Gainer-Dewar J."/>
            <person name="Goldberg J."/>
            <person name="Griggs A."/>
            <person name="Gujja S."/>
            <person name="Hansen M."/>
            <person name="Howarth C."/>
            <person name="Imamovic A."/>
            <person name="Ireland A."/>
            <person name="Larimer J."/>
            <person name="McCowan C."/>
            <person name="Murphy C."/>
            <person name="Pearson M."/>
            <person name="Poon T.W."/>
            <person name="Priest M."/>
            <person name="Roberts A."/>
            <person name="Saif S."/>
            <person name="Shea T."/>
            <person name="Sisk P."/>
            <person name="Sykes S."/>
            <person name="Wortman J."/>
            <person name="Nusbaum C."/>
            <person name="Birren B."/>
        </authorList>
    </citation>
    <scope>NUCLEOTIDE SEQUENCE [LARGE SCALE GENOMIC DNA]</scope>
    <source>
        <strain evidence="4">A-37</strain>
    </source>
</reference>
<keyword evidence="4" id="KW-1185">Reference proteome</keyword>
<feature type="region of interest" description="Disordered" evidence="1">
    <location>
        <begin position="51"/>
        <end position="84"/>
    </location>
</feature>
<dbReference type="Proteomes" id="UP000075883">
    <property type="component" value="Unassembled WGS sequence"/>
</dbReference>
<evidence type="ECO:0000256" key="1">
    <source>
        <dbReference type="SAM" id="MobiDB-lite"/>
    </source>
</evidence>
<dbReference type="Gene3D" id="1.10.720.40">
    <property type="match status" value="1"/>
</dbReference>
<proteinExistence type="predicted"/>
<dbReference type="SUPFAM" id="SSF63451">
    <property type="entry name" value="LEM domain"/>
    <property type="match status" value="1"/>
</dbReference>
<dbReference type="InterPro" id="IPR011015">
    <property type="entry name" value="LEM/LEM-like_dom_sf"/>
</dbReference>
<sequence>MSDRRYAVSDVLDELSNEEIRKRIIIYGGPNLPVTEQTRGRLLEVLREYMDQSNQQTRPRESKSCESLATKVRSNDSNINSTVRPSTSAAAPLYEVIIITLILFQFQNLKV</sequence>
<dbReference type="EMBL" id="AXCM01015704">
    <property type="status" value="NOT_ANNOTATED_CDS"/>
    <property type="molecule type" value="Genomic_DNA"/>
</dbReference>
<dbReference type="InterPro" id="IPR003887">
    <property type="entry name" value="LEM_dom"/>
</dbReference>
<dbReference type="VEuPathDB" id="VectorBase:ACUA024509"/>
<dbReference type="EnsemblMetazoa" id="ACUA024509-RA">
    <property type="protein sequence ID" value="ACUA024509-PA"/>
    <property type="gene ID" value="ACUA024509"/>
</dbReference>
<evidence type="ECO:0000313" key="4">
    <source>
        <dbReference type="Proteomes" id="UP000075883"/>
    </source>
</evidence>
<evidence type="ECO:0000259" key="2">
    <source>
        <dbReference type="PROSITE" id="PS50954"/>
    </source>
</evidence>
<reference evidence="3" key="2">
    <citation type="submission" date="2020-05" db="UniProtKB">
        <authorList>
            <consortium name="EnsemblMetazoa"/>
        </authorList>
    </citation>
    <scope>IDENTIFICATION</scope>
    <source>
        <strain evidence="3">A-37</strain>
    </source>
</reference>
<feature type="compositionally biased region" description="Polar residues" evidence="1">
    <location>
        <begin position="75"/>
        <end position="84"/>
    </location>
</feature>
<evidence type="ECO:0000313" key="3">
    <source>
        <dbReference type="EnsemblMetazoa" id="ACUA024509-PA"/>
    </source>
</evidence>